<protein>
    <submittedName>
        <fullName evidence="3">Uncharacterized protein</fullName>
    </submittedName>
</protein>
<keyword evidence="1" id="KW-0812">Transmembrane</keyword>
<dbReference type="GeneID" id="81211106"/>
<dbReference type="EMBL" id="JBHSWX010000012">
    <property type="protein sequence ID" value="MFC6787962.1"/>
    <property type="molecule type" value="Genomic_DNA"/>
</dbReference>
<keyword evidence="7" id="KW-1185">Reference proteome</keyword>
<sequence>MTCFSGPFIAAGCAAAITFAVVVTLFWLIIGAAVTLAAMEGPT</sequence>
<proteinExistence type="predicted"/>
<evidence type="ECO:0000313" key="3">
    <source>
        <dbReference type="EMBL" id="MFC6785170.1"/>
    </source>
</evidence>
<accession>A0ABD5T7F3</accession>
<name>A0ABD5T7F3_9EURY</name>
<evidence type="ECO:0000313" key="2">
    <source>
        <dbReference type="EMBL" id="MFC6785075.1"/>
    </source>
</evidence>
<keyword evidence="1" id="KW-1133">Transmembrane helix</keyword>
<feature type="transmembrane region" description="Helical" evidence="1">
    <location>
        <begin position="6"/>
        <end position="39"/>
    </location>
</feature>
<comment type="caution">
    <text evidence="3">The sequence shown here is derived from an EMBL/GenBank/DDBJ whole genome shotgun (WGS) entry which is preliminary data.</text>
</comment>
<gene>
    <name evidence="2" type="ORF">ACFQFD_03490</name>
    <name evidence="3" type="ORF">ACFQFD_04025</name>
    <name evidence="4" type="ORF">ACFQFD_18330</name>
    <name evidence="5" type="ORF">ACFQFD_18535</name>
    <name evidence="6" type="ORF">ACFQFD_18730</name>
</gene>
<evidence type="ECO:0000313" key="4">
    <source>
        <dbReference type="EMBL" id="MFC6787882.1"/>
    </source>
</evidence>
<keyword evidence="1" id="KW-0472">Membrane</keyword>
<dbReference type="EMBL" id="JBHSWX010000012">
    <property type="protein sequence ID" value="MFC6787882.1"/>
    <property type="molecule type" value="Genomic_DNA"/>
</dbReference>
<reference evidence="3" key="3">
    <citation type="submission" date="2024-09" db="EMBL/GenBank/DDBJ databases">
        <authorList>
            <person name="Sun Q."/>
        </authorList>
    </citation>
    <scope>NUCLEOTIDE SEQUENCE</scope>
    <source>
        <strain evidence="3">NBRC 112888</strain>
    </source>
</reference>
<dbReference type="EMBL" id="JBHSWX010000011">
    <property type="protein sequence ID" value="MFC6785075.1"/>
    <property type="molecule type" value="Genomic_DNA"/>
</dbReference>
<evidence type="ECO:0000313" key="5">
    <source>
        <dbReference type="EMBL" id="MFC6787923.1"/>
    </source>
</evidence>
<reference evidence="7" key="2">
    <citation type="journal article" date="2019" name="Int. J. Syst. Evol. Microbiol.">
        <title>The Global Catalogue of Microorganisms (GCM) 10K type strain sequencing project: providing services to taxonomists for standard genome sequencing and annotation.</title>
        <authorList>
            <consortium name="The Broad Institute Genomics Platform"/>
            <consortium name="The Broad Institute Genome Sequencing Center for Infectious Disease"/>
            <person name="Wu L."/>
            <person name="Ma J."/>
        </authorList>
    </citation>
    <scope>NUCLEOTIDE SEQUENCE [LARGE SCALE GENOMIC DNA]</scope>
    <source>
        <strain evidence="7">SYNS20</strain>
    </source>
</reference>
<dbReference type="EMBL" id="JBHSWX010000012">
    <property type="protein sequence ID" value="MFC6787923.1"/>
    <property type="molecule type" value="Genomic_DNA"/>
</dbReference>
<dbReference type="RefSeq" id="WP_284062014.1">
    <property type="nucleotide sequence ID" value="NZ_CP126158.1"/>
</dbReference>
<reference evidence="3" key="1">
    <citation type="journal article" date="2014" name="Int. J. Syst. Evol. Microbiol.">
        <title>Complete genome sequence of Corynebacterium casei LMG S-19264T (=DSM 44701T), isolated from a smear-ripened cheese.</title>
        <authorList>
            <consortium name="US DOE Joint Genome Institute (JGI-PGF)"/>
            <person name="Walter F."/>
            <person name="Albersmeier A."/>
            <person name="Kalinowski J."/>
            <person name="Ruckert C."/>
        </authorList>
    </citation>
    <scope>NUCLEOTIDE SEQUENCE [LARGE SCALE GENOMIC DNA]</scope>
    <source>
        <strain evidence="3">NBRC 112888</strain>
    </source>
</reference>
<evidence type="ECO:0000256" key="1">
    <source>
        <dbReference type="SAM" id="Phobius"/>
    </source>
</evidence>
<evidence type="ECO:0000313" key="7">
    <source>
        <dbReference type="Proteomes" id="UP001596443"/>
    </source>
</evidence>
<dbReference type="EMBL" id="JBHSWX010000012">
    <property type="protein sequence ID" value="MFC6785170.1"/>
    <property type="molecule type" value="Genomic_DNA"/>
</dbReference>
<organism evidence="3 7">
    <name type="scientific">Halobaculum halobium</name>
    <dbReference type="NCBI Taxonomy" id="3032281"/>
    <lineage>
        <taxon>Archaea</taxon>
        <taxon>Methanobacteriati</taxon>
        <taxon>Methanobacteriota</taxon>
        <taxon>Stenosarchaea group</taxon>
        <taxon>Halobacteria</taxon>
        <taxon>Halobacteriales</taxon>
        <taxon>Haloferacaceae</taxon>
        <taxon>Halobaculum</taxon>
    </lineage>
</organism>
<dbReference type="AlphaFoldDB" id="A0ABD5T7F3"/>
<dbReference type="Proteomes" id="UP001596443">
    <property type="component" value="Unassembled WGS sequence"/>
</dbReference>
<evidence type="ECO:0000313" key="6">
    <source>
        <dbReference type="EMBL" id="MFC6787962.1"/>
    </source>
</evidence>